<evidence type="ECO:0000256" key="1">
    <source>
        <dbReference type="SAM" id="MobiDB-lite"/>
    </source>
</evidence>
<evidence type="ECO:0000313" key="3">
    <source>
        <dbReference type="Proteomes" id="UP000316621"/>
    </source>
</evidence>
<dbReference type="EMBL" id="CM010719">
    <property type="protein sequence ID" value="RZC60127.1"/>
    <property type="molecule type" value="Genomic_DNA"/>
</dbReference>
<feature type="compositionally biased region" description="Polar residues" evidence="1">
    <location>
        <begin position="150"/>
        <end position="166"/>
    </location>
</feature>
<organism evidence="2 3">
    <name type="scientific">Papaver somniferum</name>
    <name type="common">Opium poppy</name>
    <dbReference type="NCBI Taxonomy" id="3469"/>
    <lineage>
        <taxon>Eukaryota</taxon>
        <taxon>Viridiplantae</taxon>
        <taxon>Streptophyta</taxon>
        <taxon>Embryophyta</taxon>
        <taxon>Tracheophyta</taxon>
        <taxon>Spermatophyta</taxon>
        <taxon>Magnoliopsida</taxon>
        <taxon>Ranunculales</taxon>
        <taxon>Papaveraceae</taxon>
        <taxon>Papaveroideae</taxon>
        <taxon>Papaver</taxon>
    </lineage>
</organism>
<feature type="region of interest" description="Disordered" evidence="1">
    <location>
        <begin position="131"/>
        <end position="208"/>
    </location>
</feature>
<dbReference type="Gramene" id="RZC60127">
    <property type="protein sequence ID" value="RZC60127"/>
    <property type="gene ID" value="C5167_021889"/>
</dbReference>
<proteinExistence type="predicted"/>
<dbReference type="Proteomes" id="UP000316621">
    <property type="component" value="Chromosome 5"/>
</dbReference>
<name>A0A4Y7JH91_PAPSO</name>
<evidence type="ECO:0000313" key="2">
    <source>
        <dbReference type="EMBL" id="RZC60127.1"/>
    </source>
</evidence>
<reference evidence="2 3" key="1">
    <citation type="journal article" date="2018" name="Science">
        <title>The opium poppy genome and morphinan production.</title>
        <authorList>
            <person name="Guo L."/>
            <person name="Winzer T."/>
            <person name="Yang X."/>
            <person name="Li Y."/>
            <person name="Ning Z."/>
            <person name="He Z."/>
            <person name="Teodor R."/>
            <person name="Lu Y."/>
            <person name="Bowser T.A."/>
            <person name="Graham I.A."/>
            <person name="Ye K."/>
        </authorList>
    </citation>
    <scope>NUCLEOTIDE SEQUENCE [LARGE SCALE GENOMIC DNA]</scope>
    <source>
        <strain evidence="3">cv. HN1</strain>
        <tissue evidence="2">Leaves</tissue>
    </source>
</reference>
<gene>
    <name evidence="2" type="ORF">C5167_021889</name>
</gene>
<feature type="compositionally biased region" description="Polar residues" evidence="1">
    <location>
        <begin position="191"/>
        <end position="208"/>
    </location>
</feature>
<keyword evidence="3" id="KW-1185">Reference proteome</keyword>
<evidence type="ECO:0008006" key="4">
    <source>
        <dbReference type="Google" id="ProtNLM"/>
    </source>
</evidence>
<protein>
    <recommendedName>
        <fullName evidence="4">DUF4283 domain-containing protein</fullName>
    </recommendedName>
</protein>
<sequence length="208" mass="23281">MEAYRMPLVYWWSSSFNEKIDPKFQALCWICEYDCDYTTDQVLKGRFARVCVEIATNKPLVPLVRIGSIIQKVEGTNFATNAEANFLPWMMVDKKRNMFKGSGVDNDSDGQWQMVSRNKEKLSASELPIQIRNIKGPRNKSGGNDKHNTDGSPQFVSCSISKSFSGGMNGEGSNGAKSSREIVGYEEQRYGTDNGTSEKLGSNDTFNK</sequence>
<accession>A0A4Y7JH91</accession>
<dbReference type="AlphaFoldDB" id="A0A4Y7JH91"/>